<dbReference type="GO" id="GO:0000155">
    <property type="term" value="F:phosphorelay sensor kinase activity"/>
    <property type="evidence" value="ECO:0007669"/>
    <property type="project" value="InterPro"/>
</dbReference>
<dbReference type="InterPro" id="IPR005467">
    <property type="entry name" value="His_kinase_dom"/>
</dbReference>
<dbReference type="EC" id="2.7.13.3" evidence="2"/>
<evidence type="ECO:0000256" key="5">
    <source>
        <dbReference type="ARBA" id="ARBA00022777"/>
    </source>
</evidence>
<comment type="catalytic activity">
    <reaction evidence="1">
        <text>ATP + protein L-histidine = ADP + protein N-phospho-L-histidine.</text>
        <dbReference type="EC" id="2.7.13.3"/>
    </reaction>
</comment>
<dbReference type="GO" id="GO:0005524">
    <property type="term" value="F:ATP binding"/>
    <property type="evidence" value="ECO:0007669"/>
    <property type="project" value="UniProtKB-KW"/>
</dbReference>
<organism evidence="10 11">
    <name type="scientific">Paenibacillus agaridevorans</name>
    <dbReference type="NCBI Taxonomy" id="171404"/>
    <lineage>
        <taxon>Bacteria</taxon>
        <taxon>Bacillati</taxon>
        <taxon>Bacillota</taxon>
        <taxon>Bacilli</taxon>
        <taxon>Bacillales</taxon>
        <taxon>Paenibacillaceae</taxon>
        <taxon>Paenibacillus</taxon>
    </lineage>
</organism>
<evidence type="ECO:0000259" key="9">
    <source>
        <dbReference type="PROSITE" id="PS50109"/>
    </source>
</evidence>
<keyword evidence="5 10" id="KW-0418">Kinase</keyword>
<evidence type="ECO:0000256" key="6">
    <source>
        <dbReference type="ARBA" id="ARBA00022840"/>
    </source>
</evidence>
<dbReference type="SMART" id="SM00387">
    <property type="entry name" value="HATPase_c"/>
    <property type="match status" value="1"/>
</dbReference>
<keyword evidence="11" id="KW-1185">Reference proteome</keyword>
<dbReference type="Gene3D" id="3.30.450.20">
    <property type="entry name" value="PAS domain"/>
    <property type="match status" value="1"/>
</dbReference>
<evidence type="ECO:0000313" key="10">
    <source>
        <dbReference type="EMBL" id="GBG07827.1"/>
    </source>
</evidence>
<gene>
    <name evidence="10" type="ORF">PAT3040_02388</name>
</gene>
<reference evidence="10 11" key="1">
    <citation type="submission" date="2017-08" db="EMBL/GenBank/DDBJ databases">
        <title>Substantial Increase in Enzyme Production by Combined Drug-Resistance Mutations in Paenibacillus agaridevorans.</title>
        <authorList>
            <person name="Tanaka Y."/>
            <person name="Funane K."/>
            <person name="Hosaka T."/>
            <person name="Shiwa Y."/>
            <person name="Fujita N."/>
            <person name="Miyazaki T."/>
            <person name="Yoshikawa H."/>
            <person name="Murakami K."/>
            <person name="Kasahara K."/>
            <person name="Inaoka T."/>
            <person name="Hiraga Y."/>
            <person name="Ochi K."/>
        </authorList>
    </citation>
    <scope>NUCLEOTIDE SEQUENCE [LARGE SCALE GENOMIC DNA]</scope>
    <source>
        <strain evidence="10 11">T-3040</strain>
    </source>
</reference>
<dbReference type="PANTHER" id="PTHR34220">
    <property type="entry name" value="SENSOR HISTIDINE KINASE YPDA"/>
    <property type="match status" value="1"/>
</dbReference>
<dbReference type="Pfam" id="PF06580">
    <property type="entry name" value="His_kinase"/>
    <property type="match status" value="1"/>
</dbReference>
<comment type="caution">
    <text evidence="10">The sequence shown here is derived from an EMBL/GenBank/DDBJ whole genome shotgun (WGS) entry which is preliminary data.</text>
</comment>
<dbReference type="Pfam" id="PF02518">
    <property type="entry name" value="HATPase_c"/>
    <property type="match status" value="1"/>
</dbReference>
<protein>
    <recommendedName>
        <fullName evidence="2">histidine kinase</fullName>
        <ecNumber evidence="2">2.7.13.3</ecNumber>
    </recommendedName>
</protein>
<dbReference type="PANTHER" id="PTHR34220:SF7">
    <property type="entry name" value="SENSOR HISTIDINE KINASE YPDA"/>
    <property type="match status" value="1"/>
</dbReference>
<feature type="transmembrane region" description="Helical" evidence="8">
    <location>
        <begin position="33"/>
        <end position="55"/>
    </location>
</feature>
<evidence type="ECO:0000256" key="4">
    <source>
        <dbReference type="ARBA" id="ARBA00022741"/>
    </source>
</evidence>
<dbReference type="InterPro" id="IPR010559">
    <property type="entry name" value="Sig_transdc_His_kin_internal"/>
</dbReference>
<name>A0A2R5EMP0_9BACL</name>
<dbReference type="RefSeq" id="WP_108992832.1">
    <property type="nucleotide sequence ID" value="NZ_BDQX01000113.1"/>
</dbReference>
<dbReference type="SUPFAM" id="SSF55874">
    <property type="entry name" value="ATPase domain of HSP90 chaperone/DNA topoisomerase II/histidine kinase"/>
    <property type="match status" value="1"/>
</dbReference>
<dbReference type="EMBL" id="BDQX01000113">
    <property type="protein sequence ID" value="GBG07827.1"/>
    <property type="molecule type" value="Genomic_DNA"/>
</dbReference>
<proteinExistence type="predicted"/>
<evidence type="ECO:0000256" key="8">
    <source>
        <dbReference type="SAM" id="Phobius"/>
    </source>
</evidence>
<feature type="domain" description="Histidine kinase" evidence="9">
    <location>
        <begin position="501"/>
        <end position="606"/>
    </location>
</feature>
<accession>A0A2R5EMP0</accession>
<keyword evidence="6" id="KW-0067">ATP-binding</keyword>
<dbReference type="InterPro" id="IPR003594">
    <property type="entry name" value="HATPase_dom"/>
</dbReference>
<dbReference type="InterPro" id="IPR004358">
    <property type="entry name" value="Sig_transdc_His_kin-like_C"/>
</dbReference>
<evidence type="ECO:0000313" key="11">
    <source>
        <dbReference type="Proteomes" id="UP000245202"/>
    </source>
</evidence>
<feature type="transmembrane region" description="Helical" evidence="8">
    <location>
        <begin position="318"/>
        <end position="339"/>
    </location>
</feature>
<keyword evidence="4" id="KW-0547">Nucleotide-binding</keyword>
<dbReference type="PRINTS" id="PR00344">
    <property type="entry name" value="BCTRLSENSOR"/>
</dbReference>
<dbReference type="GO" id="GO:0016020">
    <property type="term" value="C:membrane"/>
    <property type="evidence" value="ECO:0007669"/>
    <property type="project" value="InterPro"/>
</dbReference>
<evidence type="ECO:0000256" key="3">
    <source>
        <dbReference type="ARBA" id="ARBA00022679"/>
    </source>
</evidence>
<dbReference type="InterPro" id="IPR050640">
    <property type="entry name" value="Bact_2-comp_sensor_kinase"/>
</dbReference>
<dbReference type="InterPro" id="IPR036890">
    <property type="entry name" value="HATPase_C_sf"/>
</dbReference>
<dbReference type="PROSITE" id="PS50109">
    <property type="entry name" value="HIS_KIN"/>
    <property type="match status" value="1"/>
</dbReference>
<keyword evidence="8" id="KW-0812">Transmembrane</keyword>
<sequence length="608" mass="69529">MDKASGVKAMSGWGNMWRDFREYRRNSILVRNFLITLLLLMVPLGVVHLLVYAYNDTINREEISRSHMNELERFKDAMDNSLFNLENLSLQMASQTDFASVGKGNFDFPLKYEQLNKIRRIQDAMLMAQLTNTSLESIFVFVKDKQYLIAGTSGGNINKYDVDWWYDVYRDRQDTTSSWTQFLRSGTGSNDESPDFLAHFRQLPIYGSSSEKSGVLFVSFNMNPLKPFLSMQAGKLYIIDSQQRIIYAPQADRIGSEFSELEPNAAHAVEQSTVSEIIHSGGMDYTLSAVPSGYRDWQYVSVLPLRHYYAKQVKFRQFMIMLVLLALVSSLLFALVISLQNYRPISGILSMLKRGEGETGSRRGKLNEIKYISSSISSSNEQRQEMERELQHRYELLKKSQAIALQAQIKPHFLYNTLELINMKAIRMTRGKNDVSDMILALSRLLRLSLITEDDIIPLRKELEHAQLYIQLQQLRLDGGLEVIWKINENILEYDTIKLTLQPILENAVYHGIQPSSRQGVISIVGYAEADAVILKVKDNGVGLPRAVADEVNQSFLQTPIRQNESIGLRNVNQRIQLVFGSEYGLRLASREGEGTLVEMRLPKRTRE</sequence>
<evidence type="ECO:0000256" key="1">
    <source>
        <dbReference type="ARBA" id="ARBA00000085"/>
    </source>
</evidence>
<keyword evidence="3" id="KW-0808">Transferase</keyword>
<dbReference type="Proteomes" id="UP000245202">
    <property type="component" value="Unassembled WGS sequence"/>
</dbReference>
<dbReference type="AlphaFoldDB" id="A0A2R5EMP0"/>
<keyword evidence="7" id="KW-0902">Two-component regulatory system</keyword>
<keyword evidence="8" id="KW-1133">Transmembrane helix</keyword>
<dbReference type="Gene3D" id="3.30.565.10">
    <property type="entry name" value="Histidine kinase-like ATPase, C-terminal domain"/>
    <property type="match status" value="1"/>
</dbReference>
<evidence type="ECO:0000256" key="7">
    <source>
        <dbReference type="ARBA" id="ARBA00023012"/>
    </source>
</evidence>
<evidence type="ECO:0000256" key="2">
    <source>
        <dbReference type="ARBA" id="ARBA00012438"/>
    </source>
</evidence>
<keyword evidence="8" id="KW-0472">Membrane</keyword>